<dbReference type="Proteomes" id="UP000011717">
    <property type="component" value="Unassembled WGS sequence"/>
</dbReference>
<accession>M2U957</accession>
<dbReference type="OrthoDB" id="7160947at2"/>
<evidence type="ECO:0000313" key="2">
    <source>
        <dbReference type="EMBL" id="EMD84523.1"/>
    </source>
</evidence>
<comment type="caution">
    <text evidence="2">The sequence shown here is derived from an EMBL/GenBank/DDBJ whole genome shotgun (WGS) entry which is preliminary data.</text>
</comment>
<evidence type="ECO:0000313" key="3">
    <source>
        <dbReference type="Proteomes" id="UP000011717"/>
    </source>
</evidence>
<feature type="region of interest" description="Disordered" evidence="1">
    <location>
        <begin position="118"/>
        <end position="175"/>
    </location>
</feature>
<reference evidence="2 3" key="1">
    <citation type="journal article" date="2013" name="Genome Announc.">
        <title>Draft Genome Sequence of Strain JLT2015T, Belonging to the Family Sphingomonadaceae of the Alphaproteobacteria.</title>
        <authorList>
            <person name="Tang K."/>
            <person name="Liu K."/>
            <person name="Li S."/>
            <person name="Jiao N."/>
        </authorList>
    </citation>
    <scope>NUCLEOTIDE SEQUENCE [LARGE SCALE GENOMIC DNA]</scope>
    <source>
        <strain evidence="2 3">JLT2015</strain>
    </source>
</reference>
<organism evidence="2 3">
    <name type="scientific">Pacificimonas flava</name>
    <dbReference type="NCBI Taxonomy" id="1234595"/>
    <lineage>
        <taxon>Bacteria</taxon>
        <taxon>Pseudomonadati</taxon>
        <taxon>Pseudomonadota</taxon>
        <taxon>Alphaproteobacteria</taxon>
        <taxon>Sphingomonadales</taxon>
        <taxon>Sphingosinicellaceae</taxon>
        <taxon>Pacificimonas</taxon>
    </lineage>
</organism>
<evidence type="ECO:0000256" key="1">
    <source>
        <dbReference type="SAM" id="MobiDB-lite"/>
    </source>
</evidence>
<dbReference type="AlphaFoldDB" id="M2U957"/>
<proteinExistence type="predicted"/>
<dbReference type="Pfam" id="PF05258">
    <property type="entry name" value="DciA"/>
    <property type="match status" value="1"/>
</dbReference>
<sequence>MRKNDKVKRRAAAEERVGHTRSVAELVPRVGRRVFRRFGFVESAVVARWGEIVGSALADMTSPDAIRFPQGKRSGGTLHLSAPGVHALSVQHAEPEILDRVNRYFGYGAVARIAIHQVAHPPRKERTPPRSVQPVSASPAEQDSELRQIGDDALRRSLETLAAQIGSTKGPPKIG</sequence>
<protein>
    <submittedName>
        <fullName evidence="2">Zn-ribbon-containing protein</fullName>
    </submittedName>
</protein>
<dbReference type="InterPro" id="IPR010593">
    <property type="entry name" value="DUF1159"/>
</dbReference>
<gene>
    <name evidence="2" type="ORF">C725_0453</name>
</gene>
<dbReference type="InterPro" id="IPR007922">
    <property type="entry name" value="DciA-like"/>
</dbReference>
<dbReference type="PIRSF" id="PIRSF032064">
    <property type="entry name" value="UCP032064"/>
    <property type="match status" value="1"/>
</dbReference>
<feature type="compositionally biased region" description="Basic and acidic residues" evidence="1">
    <location>
        <begin position="144"/>
        <end position="158"/>
    </location>
</feature>
<dbReference type="EMBL" id="AMRV01000001">
    <property type="protein sequence ID" value="EMD84523.1"/>
    <property type="molecule type" value="Genomic_DNA"/>
</dbReference>
<keyword evidence="3" id="KW-1185">Reference proteome</keyword>
<dbReference type="RefSeq" id="WP_008599900.1">
    <property type="nucleotide sequence ID" value="NZ_AMRV01000001.1"/>
</dbReference>
<name>M2U957_9SPHN</name>